<organism evidence="1 2">
    <name type="scientific">Thalassiosira oceanica</name>
    <name type="common">Marine diatom</name>
    <dbReference type="NCBI Taxonomy" id="159749"/>
    <lineage>
        <taxon>Eukaryota</taxon>
        <taxon>Sar</taxon>
        <taxon>Stramenopiles</taxon>
        <taxon>Ochrophyta</taxon>
        <taxon>Bacillariophyta</taxon>
        <taxon>Coscinodiscophyceae</taxon>
        <taxon>Thalassiosirophycidae</taxon>
        <taxon>Thalassiosirales</taxon>
        <taxon>Thalassiosiraceae</taxon>
        <taxon>Thalassiosira</taxon>
    </lineage>
</organism>
<reference evidence="1 2" key="1">
    <citation type="journal article" date="2012" name="Genome Biol.">
        <title>Genome and low-iron response of an oceanic diatom adapted to chronic iron limitation.</title>
        <authorList>
            <person name="Lommer M."/>
            <person name="Specht M."/>
            <person name="Roy A.S."/>
            <person name="Kraemer L."/>
            <person name="Andreson R."/>
            <person name="Gutowska M.A."/>
            <person name="Wolf J."/>
            <person name="Bergner S.V."/>
            <person name="Schilhabel M.B."/>
            <person name="Klostermeier U.C."/>
            <person name="Beiko R.G."/>
            <person name="Rosenstiel P."/>
            <person name="Hippler M."/>
            <person name="Laroche J."/>
        </authorList>
    </citation>
    <scope>NUCLEOTIDE SEQUENCE [LARGE SCALE GENOMIC DNA]</scope>
    <source>
        <strain evidence="1 2">CCMP1005</strain>
    </source>
</reference>
<evidence type="ECO:0000313" key="1">
    <source>
        <dbReference type="EMBL" id="EJK72100.1"/>
    </source>
</evidence>
<keyword evidence="2" id="KW-1185">Reference proteome</keyword>
<comment type="caution">
    <text evidence="1">The sequence shown here is derived from an EMBL/GenBank/DDBJ whole genome shotgun (WGS) entry which is preliminary data.</text>
</comment>
<proteinExistence type="predicted"/>
<name>K0T302_THAOC</name>
<gene>
    <name evidence="1" type="ORF">THAOC_06405</name>
</gene>
<dbReference type="Proteomes" id="UP000266841">
    <property type="component" value="Unassembled WGS sequence"/>
</dbReference>
<dbReference type="EMBL" id="AGNL01006375">
    <property type="protein sequence ID" value="EJK72100.1"/>
    <property type="molecule type" value="Genomic_DNA"/>
</dbReference>
<sequence length="71" mass="7604">MSQAFPVSAERRSRRASPCIGLAHRIEYPMSPVVRVARAVAAALEAPLEAKYTMSPAVRVARAVAPAAFQP</sequence>
<dbReference type="AlphaFoldDB" id="K0T302"/>
<protein>
    <submittedName>
        <fullName evidence="1">Uncharacterized protein</fullName>
    </submittedName>
</protein>
<evidence type="ECO:0000313" key="2">
    <source>
        <dbReference type="Proteomes" id="UP000266841"/>
    </source>
</evidence>
<accession>K0T302</accession>